<sequence>MKLVKSTLAVASLVVLGASPSHAQLPDLSALTSLGGGLGGLSALPLAGGAGGLPSLDSLPIPTDLAGMGGMAGLPSLDALPGLPEMGGGAGGFDSIPGIGGGLAFIVDGDFLPRLLPDQTQLMQLAGGQAIVTNIIFGAAGEPEAVFSTVNELGVNAGVGAAPILAVLMENPAGVFDFLLGGGTILTPALDGTNGNSAFPGVPFLTQPFSM</sequence>
<organism evidence="2 3">
    <name type="scientific">Zhongshania aquimaris</name>
    <dbReference type="NCBI Taxonomy" id="2857107"/>
    <lineage>
        <taxon>Bacteria</taxon>
        <taxon>Pseudomonadati</taxon>
        <taxon>Pseudomonadota</taxon>
        <taxon>Gammaproteobacteria</taxon>
        <taxon>Cellvibrionales</taxon>
        <taxon>Spongiibacteraceae</taxon>
        <taxon>Zhongshania</taxon>
    </lineage>
</organism>
<name>A0ABS6VMH5_9GAMM</name>
<gene>
    <name evidence="2" type="ORF">KXJ70_01925</name>
</gene>
<dbReference type="Proteomes" id="UP001166291">
    <property type="component" value="Unassembled WGS sequence"/>
</dbReference>
<dbReference type="RefSeq" id="WP_219041769.1">
    <property type="nucleotide sequence ID" value="NZ_JAHWDQ010000001.1"/>
</dbReference>
<evidence type="ECO:0000256" key="1">
    <source>
        <dbReference type="SAM" id="SignalP"/>
    </source>
</evidence>
<proteinExistence type="predicted"/>
<comment type="caution">
    <text evidence="2">The sequence shown here is derived from an EMBL/GenBank/DDBJ whole genome shotgun (WGS) entry which is preliminary data.</text>
</comment>
<evidence type="ECO:0000313" key="2">
    <source>
        <dbReference type="EMBL" id="MBW2939517.1"/>
    </source>
</evidence>
<dbReference type="EMBL" id="JAHWDQ010000001">
    <property type="protein sequence ID" value="MBW2939517.1"/>
    <property type="molecule type" value="Genomic_DNA"/>
</dbReference>
<evidence type="ECO:0000313" key="3">
    <source>
        <dbReference type="Proteomes" id="UP001166291"/>
    </source>
</evidence>
<accession>A0ABS6VMH5</accession>
<reference evidence="2" key="1">
    <citation type="submission" date="2021-07" db="EMBL/GenBank/DDBJ databases">
        <title>Zhongshania sp. CAU 1632 isolated from seawater.</title>
        <authorList>
            <person name="Kim W."/>
        </authorList>
    </citation>
    <scope>NUCLEOTIDE SEQUENCE</scope>
    <source>
        <strain evidence="2">CAU 1632</strain>
    </source>
</reference>
<feature type="chain" id="PRO_5047212946" evidence="1">
    <location>
        <begin position="24"/>
        <end position="211"/>
    </location>
</feature>
<keyword evidence="3" id="KW-1185">Reference proteome</keyword>
<protein>
    <submittedName>
        <fullName evidence="2">Uncharacterized protein</fullName>
    </submittedName>
</protein>
<keyword evidence="1" id="KW-0732">Signal</keyword>
<feature type="signal peptide" evidence="1">
    <location>
        <begin position="1"/>
        <end position="23"/>
    </location>
</feature>